<evidence type="ECO:0000313" key="2">
    <source>
        <dbReference type="EMBL" id="GAA4855246.1"/>
    </source>
</evidence>
<proteinExistence type="predicted"/>
<dbReference type="EMBL" id="BAABJY010000001">
    <property type="protein sequence ID" value="GAA4855246.1"/>
    <property type="molecule type" value="Genomic_DNA"/>
</dbReference>
<sequence length="244" mass="26620">MLTAGALLLSVLWTSVAWPAFAQQPAAFSSATAGQAPPAGWRLQPIPSVARQTRFDLVEDDGRTVLRARADDAAASLRHAISVDPARTPLLRWRWKTDRVLAKADMASKAGDDYAARLYVFFDRTPAQMSFGERALYRIGRARYGDQLPAAALSYVWDNRQPVGTLRDNAYTGFVKMVVASTGKAREGQWVSLSRDVAADYRRAFGGEPPRITGVAVAVDTDNTGESTITWFGDIRFEPAGAVP</sequence>
<dbReference type="RefSeq" id="WP_345293782.1">
    <property type="nucleotide sequence ID" value="NZ_BAABJY010000001.1"/>
</dbReference>
<protein>
    <submittedName>
        <fullName evidence="2">DUF3047 domain-containing protein</fullName>
    </submittedName>
</protein>
<gene>
    <name evidence="2" type="ORF">GCM10023332_03550</name>
</gene>
<keyword evidence="3" id="KW-1185">Reference proteome</keyword>
<feature type="chain" id="PRO_5047044232" evidence="1">
    <location>
        <begin position="23"/>
        <end position="244"/>
    </location>
</feature>
<dbReference type="Proteomes" id="UP001501323">
    <property type="component" value="Unassembled WGS sequence"/>
</dbReference>
<feature type="signal peptide" evidence="1">
    <location>
        <begin position="1"/>
        <end position="22"/>
    </location>
</feature>
<reference evidence="3" key="1">
    <citation type="journal article" date="2019" name="Int. J. Syst. Evol. Microbiol.">
        <title>The Global Catalogue of Microorganisms (GCM) 10K type strain sequencing project: providing services to taxonomists for standard genome sequencing and annotation.</title>
        <authorList>
            <consortium name="The Broad Institute Genomics Platform"/>
            <consortium name="The Broad Institute Genome Sequencing Center for Infectious Disease"/>
            <person name="Wu L."/>
            <person name="Ma J."/>
        </authorList>
    </citation>
    <scope>NUCLEOTIDE SEQUENCE [LARGE SCALE GENOMIC DNA]</scope>
    <source>
        <strain evidence="3">JCM 18392</strain>
    </source>
</reference>
<organism evidence="2 3">
    <name type="scientific">Luteimonas vadosa</name>
    <dbReference type="NCBI Taxonomy" id="1165507"/>
    <lineage>
        <taxon>Bacteria</taxon>
        <taxon>Pseudomonadati</taxon>
        <taxon>Pseudomonadota</taxon>
        <taxon>Gammaproteobacteria</taxon>
        <taxon>Lysobacterales</taxon>
        <taxon>Lysobacteraceae</taxon>
        <taxon>Luteimonas</taxon>
    </lineage>
</organism>
<evidence type="ECO:0000313" key="3">
    <source>
        <dbReference type="Proteomes" id="UP001501323"/>
    </source>
</evidence>
<dbReference type="InterPro" id="IPR021409">
    <property type="entry name" value="DUF3047"/>
</dbReference>
<evidence type="ECO:0000256" key="1">
    <source>
        <dbReference type="SAM" id="SignalP"/>
    </source>
</evidence>
<keyword evidence="1" id="KW-0732">Signal</keyword>
<dbReference type="Pfam" id="PF11249">
    <property type="entry name" value="DUF3047"/>
    <property type="match status" value="1"/>
</dbReference>
<accession>A0ABP9DP69</accession>
<name>A0ABP9DP69_9GAMM</name>
<comment type="caution">
    <text evidence="2">The sequence shown here is derived from an EMBL/GenBank/DDBJ whole genome shotgun (WGS) entry which is preliminary data.</text>
</comment>